<dbReference type="Pfam" id="PF09995">
    <property type="entry name" value="MPAB_Lcp_cat"/>
    <property type="match status" value="1"/>
</dbReference>
<evidence type="ECO:0000259" key="2">
    <source>
        <dbReference type="Pfam" id="PF09995"/>
    </source>
</evidence>
<protein>
    <recommendedName>
        <fullName evidence="2">ER-bound oxygenase mpaB/mpaB'/Rubber oxygenase catalytic domain-containing protein</fullName>
    </recommendedName>
</protein>
<dbReference type="EMBL" id="JAIWYP010000003">
    <property type="protein sequence ID" value="KAH3845420.1"/>
    <property type="molecule type" value="Genomic_DNA"/>
</dbReference>
<reference evidence="3" key="2">
    <citation type="submission" date="2020-11" db="EMBL/GenBank/DDBJ databases">
        <authorList>
            <person name="McCartney M.A."/>
            <person name="Auch B."/>
            <person name="Kono T."/>
            <person name="Mallez S."/>
            <person name="Becker A."/>
            <person name="Gohl D.M."/>
            <person name="Silverstein K.A.T."/>
            <person name="Koren S."/>
            <person name="Bechman K.B."/>
            <person name="Herman A."/>
            <person name="Abrahante J.E."/>
            <person name="Garbe J."/>
        </authorList>
    </citation>
    <scope>NUCLEOTIDE SEQUENCE</scope>
    <source>
        <strain evidence="3">Duluth1</strain>
        <tissue evidence="3">Whole animal</tissue>
    </source>
</reference>
<dbReference type="OrthoDB" id="6361347at2759"/>
<keyword evidence="1" id="KW-0472">Membrane</keyword>
<evidence type="ECO:0000256" key="1">
    <source>
        <dbReference type="SAM" id="Phobius"/>
    </source>
</evidence>
<dbReference type="GO" id="GO:0016491">
    <property type="term" value="F:oxidoreductase activity"/>
    <property type="evidence" value="ECO:0007669"/>
    <property type="project" value="InterPro"/>
</dbReference>
<dbReference type="PANTHER" id="PTHR37159">
    <property type="entry name" value="GH11867P"/>
    <property type="match status" value="1"/>
</dbReference>
<keyword evidence="1" id="KW-1133">Transmembrane helix</keyword>
<feature type="domain" description="ER-bound oxygenase mpaB/mpaB'/Rubber oxygenase catalytic" evidence="2">
    <location>
        <begin position="69"/>
        <end position="196"/>
    </location>
</feature>
<keyword evidence="4" id="KW-1185">Reference proteome</keyword>
<sequence length="313" mass="35610">MNEELKEIERSGLSVPADDQCDLKIPDHVLESIDMARFRRGQLVFQNNTFPCIFAMLSSLIVGLSVTNLLQVLVSTGKSSDARSSLRRYLSTLNHLFQWHYGNVFDPTSSASRSVKKVRKMHASVRNIMMNAAKSRADETGHVHISQYDMALVQTGFFGLIIMYPREYGVRATQEQLDDYVYFWRWISYCLGIDDRYNLCTDGYERAVSLCAAIETDIVIPALNSPPKDFAAMADAFTDGLNLFALVPLYSKECIMKFGFEASNHIYPHKLSMADKLRTFILKALISACYYVPLFSKFVNHSFEKMFDCKSIT</sequence>
<dbReference type="PANTHER" id="PTHR37159:SF1">
    <property type="entry name" value="GH11867P"/>
    <property type="match status" value="1"/>
</dbReference>
<keyword evidence="1" id="KW-0812">Transmembrane</keyword>
<evidence type="ECO:0000313" key="3">
    <source>
        <dbReference type="EMBL" id="KAH3845420.1"/>
    </source>
</evidence>
<dbReference type="InterPro" id="IPR018713">
    <property type="entry name" value="MPAB/Lcp_cat_dom"/>
</dbReference>
<feature type="transmembrane region" description="Helical" evidence="1">
    <location>
        <begin position="53"/>
        <end position="74"/>
    </location>
</feature>
<dbReference type="AlphaFoldDB" id="A0A9D4KSV1"/>
<dbReference type="Proteomes" id="UP000828390">
    <property type="component" value="Unassembled WGS sequence"/>
</dbReference>
<gene>
    <name evidence="3" type="ORF">DPMN_087700</name>
</gene>
<comment type="caution">
    <text evidence="3">The sequence shown here is derived from an EMBL/GenBank/DDBJ whole genome shotgun (WGS) entry which is preliminary data.</text>
</comment>
<reference evidence="3" key="1">
    <citation type="journal article" date="2019" name="bioRxiv">
        <title>The Genome of the Zebra Mussel, Dreissena polymorpha: A Resource for Invasive Species Research.</title>
        <authorList>
            <person name="McCartney M.A."/>
            <person name="Auch B."/>
            <person name="Kono T."/>
            <person name="Mallez S."/>
            <person name="Zhang Y."/>
            <person name="Obille A."/>
            <person name="Becker A."/>
            <person name="Abrahante J.E."/>
            <person name="Garbe J."/>
            <person name="Badalamenti J.P."/>
            <person name="Herman A."/>
            <person name="Mangelson H."/>
            <person name="Liachko I."/>
            <person name="Sullivan S."/>
            <person name="Sone E.D."/>
            <person name="Koren S."/>
            <person name="Silverstein K.A.T."/>
            <person name="Beckman K.B."/>
            <person name="Gohl D.M."/>
        </authorList>
    </citation>
    <scope>NUCLEOTIDE SEQUENCE</scope>
    <source>
        <strain evidence="3">Duluth1</strain>
        <tissue evidence="3">Whole animal</tissue>
    </source>
</reference>
<proteinExistence type="predicted"/>
<name>A0A9D4KSV1_DREPO</name>
<accession>A0A9D4KSV1</accession>
<organism evidence="3 4">
    <name type="scientific">Dreissena polymorpha</name>
    <name type="common">Zebra mussel</name>
    <name type="synonym">Mytilus polymorpha</name>
    <dbReference type="NCBI Taxonomy" id="45954"/>
    <lineage>
        <taxon>Eukaryota</taxon>
        <taxon>Metazoa</taxon>
        <taxon>Spiralia</taxon>
        <taxon>Lophotrochozoa</taxon>
        <taxon>Mollusca</taxon>
        <taxon>Bivalvia</taxon>
        <taxon>Autobranchia</taxon>
        <taxon>Heteroconchia</taxon>
        <taxon>Euheterodonta</taxon>
        <taxon>Imparidentia</taxon>
        <taxon>Neoheterodontei</taxon>
        <taxon>Myida</taxon>
        <taxon>Dreissenoidea</taxon>
        <taxon>Dreissenidae</taxon>
        <taxon>Dreissena</taxon>
    </lineage>
</organism>
<evidence type="ECO:0000313" key="4">
    <source>
        <dbReference type="Proteomes" id="UP000828390"/>
    </source>
</evidence>